<dbReference type="CDD" id="cd16922">
    <property type="entry name" value="HATPase_EvgS-ArcB-TorS-like"/>
    <property type="match status" value="1"/>
</dbReference>
<feature type="domain" description="Response regulatory" evidence="19">
    <location>
        <begin position="605"/>
        <end position="724"/>
    </location>
</feature>
<comment type="caution">
    <text evidence="22">The sequence shown here is derived from an EMBL/GenBank/DDBJ whole genome shotgun (WGS) entry which is preliminary data.</text>
</comment>
<evidence type="ECO:0000256" key="2">
    <source>
        <dbReference type="ARBA" id="ARBA00012438"/>
    </source>
</evidence>
<evidence type="ECO:0000259" key="18">
    <source>
        <dbReference type="PROSITE" id="PS50109"/>
    </source>
</evidence>
<evidence type="ECO:0000256" key="17">
    <source>
        <dbReference type="SAM" id="MobiDB-lite"/>
    </source>
</evidence>
<dbReference type="InterPro" id="IPR036097">
    <property type="entry name" value="HisK_dim/P_sf"/>
</dbReference>
<dbReference type="PROSITE" id="PS50894">
    <property type="entry name" value="HPT"/>
    <property type="match status" value="1"/>
</dbReference>
<feature type="modified residue" description="Phosphohistidine" evidence="15">
    <location>
        <position position="796"/>
    </location>
</feature>
<dbReference type="Gene3D" id="3.30.450.20">
    <property type="entry name" value="PAS domain"/>
    <property type="match status" value="1"/>
</dbReference>
<dbReference type="PANTHER" id="PTHR45339">
    <property type="entry name" value="HYBRID SIGNAL TRANSDUCTION HISTIDINE KINASE J"/>
    <property type="match status" value="1"/>
</dbReference>
<keyword evidence="4" id="KW-0808">Transferase</keyword>
<evidence type="ECO:0000256" key="4">
    <source>
        <dbReference type="ARBA" id="ARBA00022679"/>
    </source>
</evidence>
<feature type="modified residue" description="4-aspartylphosphate" evidence="16">
    <location>
        <position position="63"/>
    </location>
</feature>
<evidence type="ECO:0000313" key="22">
    <source>
        <dbReference type="EMBL" id="MBK0394884.1"/>
    </source>
</evidence>
<dbReference type="GO" id="GO:0005524">
    <property type="term" value="F:ATP binding"/>
    <property type="evidence" value="ECO:0007669"/>
    <property type="project" value="UniProtKB-KW"/>
</dbReference>
<name>A0A934USH7_9BURK</name>
<comment type="function">
    <text evidence="11">Member of the two-component regulatory system BvgS/BvgA. Phosphorylates BvgA via a four-step phosphorelay in response to environmental signals.</text>
</comment>
<evidence type="ECO:0000259" key="21">
    <source>
        <dbReference type="PROSITE" id="PS50894"/>
    </source>
</evidence>
<dbReference type="CDD" id="cd00130">
    <property type="entry name" value="PAS"/>
    <property type="match status" value="1"/>
</dbReference>
<dbReference type="Pfam" id="PF00072">
    <property type="entry name" value="Response_reg"/>
    <property type="match status" value="2"/>
</dbReference>
<dbReference type="EC" id="2.7.13.3" evidence="2"/>
<feature type="domain" description="PAS" evidence="20">
    <location>
        <begin position="198"/>
        <end position="269"/>
    </location>
</feature>
<dbReference type="Gene3D" id="3.30.565.10">
    <property type="entry name" value="Histidine kinase-like ATPase, C-terminal domain"/>
    <property type="match status" value="1"/>
</dbReference>
<dbReference type="SUPFAM" id="SSF47384">
    <property type="entry name" value="Homodimeric domain of signal transducing histidine kinase"/>
    <property type="match status" value="1"/>
</dbReference>
<dbReference type="Gene3D" id="1.20.120.160">
    <property type="entry name" value="HPT domain"/>
    <property type="match status" value="1"/>
</dbReference>
<evidence type="ECO:0000259" key="19">
    <source>
        <dbReference type="PROSITE" id="PS50110"/>
    </source>
</evidence>
<dbReference type="InterPro" id="IPR001789">
    <property type="entry name" value="Sig_transdc_resp-reg_receiver"/>
</dbReference>
<dbReference type="Pfam" id="PF08448">
    <property type="entry name" value="PAS_4"/>
    <property type="match status" value="1"/>
</dbReference>
<dbReference type="PROSITE" id="PS50110">
    <property type="entry name" value="RESPONSE_REGULATORY"/>
    <property type="match status" value="2"/>
</dbReference>
<evidence type="ECO:0000256" key="6">
    <source>
        <dbReference type="ARBA" id="ARBA00022741"/>
    </source>
</evidence>
<dbReference type="Pfam" id="PF00512">
    <property type="entry name" value="HisKA"/>
    <property type="match status" value="1"/>
</dbReference>
<organism evidence="22 23">
    <name type="scientific">Ramlibacter algicola</name>
    <dbReference type="NCBI Taxonomy" id="2795217"/>
    <lineage>
        <taxon>Bacteria</taxon>
        <taxon>Pseudomonadati</taxon>
        <taxon>Pseudomonadota</taxon>
        <taxon>Betaproteobacteria</taxon>
        <taxon>Burkholderiales</taxon>
        <taxon>Comamonadaceae</taxon>
        <taxon>Ramlibacter</taxon>
    </lineage>
</organism>
<sequence>MTPQTPPPANTPLKILVAEDSRTQAERLQHLLRQQDYEVAIAANGRLALEMLPAFRPDLVISDVNMPEVDGYELSRRMKALPDFHDVPVILVTTMSDPQDVIRGLECGADNFVLKPYDERYMLGRVRYVLANREMRRPDDPGMGVGIFFNGQRHFITADRLQILNLLLSTYEAAIQRNRELTESKESLEQRSAEIALANRFLDQVIENIPHMIFVKDAHDLSFIRVNRAFEEVTGLSKERAVGKNVDDFFPPEQAAFFKARDREVLVTGTIGSFDEPVQTAHRGLRTLHTRKLAIYDELEQPRFVLGISEDVTDKKEREAEILRLNAALERRTAEADAANRAKGTFLATMSHEIRTPMNGMLGMLELLSLTRLDEEQRATLEVIRASSASLLRIVDDVLDFSKIEAGQMEIRPEPGSIAQVLKDVERMHAPAAAGRGLKIGSSVDPGISPVLRVDILRLRQILDNFVSNALKFTTEGSVEIVAQGLGRQEGRERIRFQVRDTGIGISPENQRRLFQPFSQGDAEAARRAGGTGLGLTICRRLAQMMGGSVDMASELGRGTTMTLDLAFELVDEPAQEPVAADEGAATIRPRRARDAAQAEREGTLVLLVDDHPTNRMLLQRQLNTLGYAADTAEDGHQAFRMWQSGRYCIVITDCEMPGMDGYELARAIRAEEHARGAPRTPVLACTAHALAGEVDKCLAAGMDDCLVKPVDLRSMHQRLQRWLPLPGEDAADAVDPARDSDTPLDLTLVRDTWGHDPGTVREILRFFQRANNDDTVMLRRAVGARDVTLAARASHRMLGSSKMVGAHDFAGACERIHGAARAGVWEAVDAVMPQFEHECTRLNAYIDSQSTQEPGVTIAETPPGEESPGAGGRAA</sequence>
<keyword evidence="23" id="KW-1185">Reference proteome</keyword>
<evidence type="ECO:0000256" key="10">
    <source>
        <dbReference type="ARBA" id="ARBA00023026"/>
    </source>
</evidence>
<dbReference type="CDD" id="cd00082">
    <property type="entry name" value="HisKA"/>
    <property type="match status" value="1"/>
</dbReference>
<dbReference type="SMART" id="SM00387">
    <property type="entry name" value="HATPase_c"/>
    <property type="match status" value="1"/>
</dbReference>
<dbReference type="FunFam" id="3.30.565.10:FF:000010">
    <property type="entry name" value="Sensor histidine kinase RcsC"/>
    <property type="match status" value="1"/>
</dbReference>
<keyword evidence="7" id="KW-0418">Kinase</keyword>
<dbReference type="NCBIfam" id="TIGR00229">
    <property type="entry name" value="sensory_box"/>
    <property type="match status" value="1"/>
</dbReference>
<dbReference type="CDD" id="cd17546">
    <property type="entry name" value="REC_hyHK_CKI1_RcsC-like"/>
    <property type="match status" value="1"/>
</dbReference>
<dbReference type="InterPro" id="IPR000014">
    <property type="entry name" value="PAS"/>
</dbReference>
<evidence type="ECO:0000256" key="12">
    <source>
        <dbReference type="ARBA" id="ARBA00064003"/>
    </source>
</evidence>
<dbReference type="EMBL" id="JAEDAO010000001">
    <property type="protein sequence ID" value="MBK0394884.1"/>
    <property type="molecule type" value="Genomic_DNA"/>
</dbReference>
<feature type="domain" description="Response regulatory" evidence="19">
    <location>
        <begin position="14"/>
        <end position="130"/>
    </location>
</feature>
<dbReference type="SUPFAM" id="SSF55874">
    <property type="entry name" value="ATPase domain of HSP90 chaperone/DNA topoisomerase II/histidine kinase"/>
    <property type="match status" value="1"/>
</dbReference>
<evidence type="ECO:0000256" key="16">
    <source>
        <dbReference type="PROSITE-ProRule" id="PRU00169"/>
    </source>
</evidence>
<evidence type="ECO:0000256" key="9">
    <source>
        <dbReference type="ARBA" id="ARBA00023012"/>
    </source>
</evidence>
<dbReference type="InterPro" id="IPR013656">
    <property type="entry name" value="PAS_4"/>
</dbReference>
<proteinExistence type="predicted"/>
<comment type="catalytic activity">
    <reaction evidence="1">
        <text>ATP + protein L-histidine = ADP + protein N-phospho-L-histidine.</text>
        <dbReference type="EC" id="2.7.13.3"/>
    </reaction>
</comment>
<dbReference type="PANTHER" id="PTHR45339:SF5">
    <property type="entry name" value="HISTIDINE KINASE"/>
    <property type="match status" value="1"/>
</dbReference>
<evidence type="ECO:0000313" key="23">
    <source>
        <dbReference type="Proteomes" id="UP000617041"/>
    </source>
</evidence>
<feature type="domain" description="Histidine kinase" evidence="18">
    <location>
        <begin position="349"/>
        <end position="570"/>
    </location>
</feature>
<evidence type="ECO:0000256" key="3">
    <source>
        <dbReference type="ARBA" id="ARBA00022553"/>
    </source>
</evidence>
<dbReference type="InterPro" id="IPR035965">
    <property type="entry name" value="PAS-like_dom_sf"/>
</dbReference>
<evidence type="ECO:0000256" key="8">
    <source>
        <dbReference type="ARBA" id="ARBA00022840"/>
    </source>
</evidence>
<dbReference type="RefSeq" id="WP_200789966.1">
    <property type="nucleotide sequence ID" value="NZ_JAEDAO010000001.1"/>
</dbReference>
<evidence type="ECO:0000259" key="20">
    <source>
        <dbReference type="PROSITE" id="PS50112"/>
    </source>
</evidence>
<feature type="region of interest" description="Disordered" evidence="17">
    <location>
        <begin position="852"/>
        <end position="876"/>
    </location>
</feature>
<evidence type="ECO:0000256" key="13">
    <source>
        <dbReference type="ARBA" id="ARBA00068150"/>
    </source>
</evidence>
<evidence type="ECO:0000256" key="1">
    <source>
        <dbReference type="ARBA" id="ARBA00000085"/>
    </source>
</evidence>
<protein>
    <recommendedName>
        <fullName evidence="13">Sensory/regulatory protein RpfC</fullName>
        <ecNumber evidence="2">2.7.13.3</ecNumber>
    </recommendedName>
    <alternativeName>
        <fullName evidence="14">Virulence sensor protein BvgS</fullName>
    </alternativeName>
</protein>
<dbReference type="Pfam" id="PF01627">
    <property type="entry name" value="Hpt"/>
    <property type="match status" value="1"/>
</dbReference>
<dbReference type="InterPro" id="IPR036641">
    <property type="entry name" value="HPT_dom_sf"/>
</dbReference>
<reference evidence="22" key="1">
    <citation type="submission" date="2020-12" db="EMBL/GenBank/DDBJ databases">
        <title>Ramlibacter sp. nov., isolated from a freshwater alga, Cryptomonas.</title>
        <authorList>
            <person name="Kim H.M."/>
            <person name="Jeon C.O."/>
        </authorList>
    </citation>
    <scope>NUCLEOTIDE SEQUENCE</scope>
    <source>
        <strain evidence="22">CrO1</strain>
    </source>
</reference>
<dbReference type="AlphaFoldDB" id="A0A934USH7"/>
<evidence type="ECO:0000256" key="5">
    <source>
        <dbReference type="ARBA" id="ARBA00022729"/>
    </source>
</evidence>
<dbReference type="InterPro" id="IPR003594">
    <property type="entry name" value="HATPase_dom"/>
</dbReference>
<keyword evidence="3 16" id="KW-0597">Phosphoprotein</keyword>
<dbReference type="GO" id="GO:0005886">
    <property type="term" value="C:plasma membrane"/>
    <property type="evidence" value="ECO:0007669"/>
    <property type="project" value="UniProtKB-SubCell"/>
</dbReference>
<dbReference type="InterPro" id="IPR003661">
    <property type="entry name" value="HisK_dim/P_dom"/>
</dbReference>
<accession>A0A934USH7</accession>
<comment type="subunit">
    <text evidence="12">At low DSF concentrations, interacts with RpfF.</text>
</comment>
<keyword evidence="6" id="KW-0547">Nucleotide-binding</keyword>
<evidence type="ECO:0000256" key="11">
    <source>
        <dbReference type="ARBA" id="ARBA00058004"/>
    </source>
</evidence>
<keyword evidence="8" id="KW-0067">ATP-binding</keyword>
<dbReference type="PROSITE" id="PS50109">
    <property type="entry name" value="HIS_KIN"/>
    <property type="match status" value="1"/>
</dbReference>
<dbReference type="SUPFAM" id="SSF52172">
    <property type="entry name" value="CheY-like"/>
    <property type="match status" value="2"/>
</dbReference>
<evidence type="ECO:0000256" key="14">
    <source>
        <dbReference type="ARBA" id="ARBA00070152"/>
    </source>
</evidence>
<dbReference type="SMART" id="SM00448">
    <property type="entry name" value="REC"/>
    <property type="match status" value="2"/>
</dbReference>
<dbReference type="InterPro" id="IPR036890">
    <property type="entry name" value="HATPase_C_sf"/>
</dbReference>
<dbReference type="Pfam" id="PF02518">
    <property type="entry name" value="HATPase_c"/>
    <property type="match status" value="1"/>
</dbReference>
<dbReference type="InterPro" id="IPR011006">
    <property type="entry name" value="CheY-like_superfamily"/>
</dbReference>
<dbReference type="InterPro" id="IPR004358">
    <property type="entry name" value="Sig_transdc_His_kin-like_C"/>
</dbReference>
<dbReference type="SUPFAM" id="SSF47226">
    <property type="entry name" value="Histidine-containing phosphotransfer domain, HPT domain"/>
    <property type="match status" value="1"/>
</dbReference>
<dbReference type="InterPro" id="IPR008207">
    <property type="entry name" value="Sig_transdc_His_kin_Hpt_dom"/>
</dbReference>
<evidence type="ECO:0000256" key="15">
    <source>
        <dbReference type="PROSITE-ProRule" id="PRU00110"/>
    </source>
</evidence>
<dbReference type="FunFam" id="1.10.287.130:FF:000002">
    <property type="entry name" value="Two-component osmosensing histidine kinase"/>
    <property type="match status" value="1"/>
</dbReference>
<gene>
    <name evidence="22" type="ORF">I8E28_19930</name>
</gene>
<dbReference type="Proteomes" id="UP000617041">
    <property type="component" value="Unassembled WGS sequence"/>
</dbReference>
<dbReference type="SUPFAM" id="SSF55785">
    <property type="entry name" value="PYP-like sensor domain (PAS domain)"/>
    <property type="match status" value="1"/>
</dbReference>
<dbReference type="SMART" id="SM00388">
    <property type="entry name" value="HisKA"/>
    <property type="match status" value="1"/>
</dbReference>
<dbReference type="SMART" id="SM00091">
    <property type="entry name" value="PAS"/>
    <property type="match status" value="1"/>
</dbReference>
<dbReference type="PROSITE" id="PS50112">
    <property type="entry name" value="PAS"/>
    <property type="match status" value="1"/>
</dbReference>
<feature type="domain" description="HPt" evidence="21">
    <location>
        <begin position="757"/>
        <end position="846"/>
    </location>
</feature>
<dbReference type="InterPro" id="IPR005467">
    <property type="entry name" value="His_kinase_dom"/>
</dbReference>
<dbReference type="GO" id="GO:0000155">
    <property type="term" value="F:phosphorelay sensor kinase activity"/>
    <property type="evidence" value="ECO:0007669"/>
    <property type="project" value="InterPro"/>
</dbReference>
<evidence type="ECO:0000256" key="7">
    <source>
        <dbReference type="ARBA" id="ARBA00022777"/>
    </source>
</evidence>
<dbReference type="Gene3D" id="3.40.50.2300">
    <property type="match status" value="2"/>
</dbReference>
<keyword evidence="10" id="KW-0843">Virulence</keyword>
<keyword evidence="5" id="KW-0732">Signal</keyword>
<keyword evidence="9" id="KW-0902">Two-component regulatory system</keyword>
<feature type="modified residue" description="4-aspartylphosphate" evidence="16">
    <location>
        <position position="654"/>
    </location>
</feature>
<dbReference type="Gene3D" id="1.10.287.130">
    <property type="match status" value="1"/>
</dbReference>
<dbReference type="PRINTS" id="PR00344">
    <property type="entry name" value="BCTRLSENSOR"/>
</dbReference>